<protein>
    <submittedName>
        <fullName evidence="1">Uncharacterized protein</fullName>
    </submittedName>
</protein>
<dbReference type="AlphaFoldDB" id="A0A182NYC1"/>
<dbReference type="Proteomes" id="UP000075884">
    <property type="component" value="Unassembled WGS sequence"/>
</dbReference>
<dbReference type="VEuPathDB" id="VectorBase:ADIR014821"/>
<organism evidence="1 2">
    <name type="scientific">Anopheles dirus</name>
    <dbReference type="NCBI Taxonomy" id="7168"/>
    <lineage>
        <taxon>Eukaryota</taxon>
        <taxon>Metazoa</taxon>
        <taxon>Ecdysozoa</taxon>
        <taxon>Arthropoda</taxon>
        <taxon>Hexapoda</taxon>
        <taxon>Insecta</taxon>
        <taxon>Pterygota</taxon>
        <taxon>Neoptera</taxon>
        <taxon>Endopterygota</taxon>
        <taxon>Diptera</taxon>
        <taxon>Nematocera</taxon>
        <taxon>Culicoidea</taxon>
        <taxon>Culicidae</taxon>
        <taxon>Anophelinae</taxon>
        <taxon>Anopheles</taxon>
    </lineage>
</organism>
<evidence type="ECO:0000313" key="2">
    <source>
        <dbReference type="Proteomes" id="UP000075884"/>
    </source>
</evidence>
<accession>A0A182NYC1</accession>
<evidence type="ECO:0000313" key="1">
    <source>
        <dbReference type="EnsemblMetazoa" id="ADIR014821-PA"/>
    </source>
</evidence>
<name>A0A182NYC1_9DIPT</name>
<proteinExistence type="predicted"/>
<dbReference type="EnsemblMetazoa" id="ADIR014821-RA">
    <property type="protein sequence ID" value="ADIR014821-PA"/>
    <property type="gene ID" value="ADIR014821"/>
</dbReference>
<reference evidence="1" key="2">
    <citation type="submission" date="2020-05" db="UniProtKB">
        <authorList>
            <consortium name="EnsemblMetazoa"/>
        </authorList>
    </citation>
    <scope>IDENTIFICATION</scope>
    <source>
        <strain evidence="1">WRAIR2</strain>
    </source>
</reference>
<keyword evidence="2" id="KW-1185">Reference proteome</keyword>
<sequence length="36" mass="4433">MRYYSTHNLVARAYLDPFDRTQIVRTHLPMNFVSYR</sequence>
<reference evidence="2" key="1">
    <citation type="submission" date="2013-03" db="EMBL/GenBank/DDBJ databases">
        <title>The Genome Sequence of Anopheles dirus WRAIR2.</title>
        <authorList>
            <consortium name="The Broad Institute Genomics Platform"/>
            <person name="Neafsey D.E."/>
            <person name="Walton C."/>
            <person name="Walker B."/>
            <person name="Young S.K."/>
            <person name="Zeng Q."/>
            <person name="Gargeya S."/>
            <person name="Fitzgerald M."/>
            <person name="Haas B."/>
            <person name="Abouelleil A."/>
            <person name="Allen A.W."/>
            <person name="Alvarado L."/>
            <person name="Arachchi H.M."/>
            <person name="Berlin A.M."/>
            <person name="Chapman S.B."/>
            <person name="Gainer-Dewar J."/>
            <person name="Goldberg J."/>
            <person name="Griggs A."/>
            <person name="Gujja S."/>
            <person name="Hansen M."/>
            <person name="Howarth C."/>
            <person name="Imamovic A."/>
            <person name="Ireland A."/>
            <person name="Larimer J."/>
            <person name="McCowan C."/>
            <person name="Murphy C."/>
            <person name="Pearson M."/>
            <person name="Poon T.W."/>
            <person name="Priest M."/>
            <person name="Roberts A."/>
            <person name="Saif S."/>
            <person name="Shea T."/>
            <person name="Sisk P."/>
            <person name="Sykes S."/>
            <person name="Wortman J."/>
            <person name="Nusbaum C."/>
            <person name="Birren B."/>
        </authorList>
    </citation>
    <scope>NUCLEOTIDE SEQUENCE [LARGE SCALE GENOMIC DNA]</scope>
    <source>
        <strain evidence="2">WRAIR2</strain>
    </source>
</reference>